<reference evidence="13 14" key="1">
    <citation type="submission" date="2016-04" db="EMBL/GenBank/DDBJ databases">
        <title>A degradative enzymes factory behind the ericoid mycorrhizal symbiosis.</title>
        <authorList>
            <consortium name="DOE Joint Genome Institute"/>
            <person name="Martino E."/>
            <person name="Morin E."/>
            <person name="Grelet G."/>
            <person name="Kuo A."/>
            <person name="Kohler A."/>
            <person name="Daghino S."/>
            <person name="Barry K."/>
            <person name="Choi C."/>
            <person name="Cichocki N."/>
            <person name="Clum A."/>
            <person name="Copeland A."/>
            <person name="Hainaut M."/>
            <person name="Haridas S."/>
            <person name="Labutti K."/>
            <person name="Lindquist E."/>
            <person name="Lipzen A."/>
            <person name="Khouja H.-R."/>
            <person name="Murat C."/>
            <person name="Ohm R."/>
            <person name="Olson A."/>
            <person name="Spatafora J."/>
            <person name="Veneault-Fourrey C."/>
            <person name="Henrissat B."/>
            <person name="Grigoriev I."/>
            <person name="Martin F."/>
            <person name="Perotto S."/>
        </authorList>
    </citation>
    <scope>NUCLEOTIDE SEQUENCE [LARGE SCALE GENOMIC DNA]</scope>
    <source>
        <strain evidence="13 14">E</strain>
    </source>
</reference>
<evidence type="ECO:0000256" key="7">
    <source>
        <dbReference type="ARBA" id="ARBA00075884"/>
    </source>
</evidence>
<dbReference type="GO" id="GO:0016567">
    <property type="term" value="P:protein ubiquitination"/>
    <property type="evidence" value="ECO:0007669"/>
    <property type="project" value="TreeGrafter"/>
</dbReference>
<accession>A0A2J6THD4</accession>
<dbReference type="GO" id="GO:0061630">
    <property type="term" value="F:ubiquitin protein ligase activity"/>
    <property type="evidence" value="ECO:0007669"/>
    <property type="project" value="TreeGrafter"/>
</dbReference>
<evidence type="ECO:0000256" key="9">
    <source>
        <dbReference type="SAM" id="MobiDB-lite"/>
    </source>
</evidence>
<feature type="region of interest" description="Disordered" evidence="9">
    <location>
        <begin position="1127"/>
        <end position="1162"/>
    </location>
</feature>
<dbReference type="EMBL" id="KZ613783">
    <property type="protein sequence ID" value="PMD62401.1"/>
    <property type="molecule type" value="Genomic_DNA"/>
</dbReference>
<dbReference type="GO" id="GO:0005634">
    <property type="term" value="C:nucleus"/>
    <property type="evidence" value="ECO:0007669"/>
    <property type="project" value="UniProtKB-ARBA"/>
</dbReference>
<feature type="region of interest" description="Disordered" evidence="9">
    <location>
        <begin position="113"/>
        <end position="161"/>
    </location>
</feature>
<dbReference type="Pfam" id="PF26577">
    <property type="entry name" value="TSEN34_N"/>
    <property type="match status" value="1"/>
</dbReference>
<dbReference type="CDD" id="cd16616">
    <property type="entry name" value="mRING-HC-C4C4_Asi1p-like"/>
    <property type="match status" value="1"/>
</dbReference>
<organism evidence="13 14">
    <name type="scientific">Hyaloscypha bicolor E</name>
    <dbReference type="NCBI Taxonomy" id="1095630"/>
    <lineage>
        <taxon>Eukaryota</taxon>
        <taxon>Fungi</taxon>
        <taxon>Dikarya</taxon>
        <taxon>Ascomycota</taxon>
        <taxon>Pezizomycotina</taxon>
        <taxon>Leotiomycetes</taxon>
        <taxon>Helotiales</taxon>
        <taxon>Hyaloscyphaceae</taxon>
        <taxon>Hyaloscypha</taxon>
        <taxon>Hyaloscypha bicolor</taxon>
    </lineage>
</organism>
<feature type="compositionally biased region" description="Polar residues" evidence="9">
    <location>
        <begin position="191"/>
        <end position="206"/>
    </location>
</feature>
<feature type="compositionally biased region" description="Polar residues" evidence="9">
    <location>
        <begin position="1148"/>
        <end position="1158"/>
    </location>
</feature>
<dbReference type="InterPro" id="IPR036167">
    <property type="entry name" value="tRNA_intron_Endo_cat-like_sf"/>
</dbReference>
<feature type="transmembrane region" description="Helical" evidence="10">
    <location>
        <begin position="468"/>
        <end position="487"/>
    </location>
</feature>
<sequence length="1333" mass="146429">MAEPYDSISEPIPVSLIAGRYLLFDVNVVTYLRRTHNICGSLIGGIPQHPQQNVFLGLPVELMPEEATLLVKKEIGYIVDDVAWHTQRFNTFVGQDRQKYLASLRSQGLKARRVAQSDAVKRSEHHLRKKATEKAREKAKKGADAPEDGTPDISLDDSTADSPEALFDSDRALSPVPSSTAFASTEPYAVTPSTSYSSSELPQNISLPPDPPAVPGYALFEHLHSHGYFMMPGLRFGCNFNVYPGDPLRFHAHFLASAYEFDEEIPLLDLIGGGRLGTAVKKGFLIGGEDLDAEAESGRKMRTFCIEWGGIPPLLIICGTSSHRSPTSSVSATIPFAMAAAVFDHTHKLDVASWNWTSFNASQYVPSAKDLALAGPRMFMKLSSFLAVPEAVDNIFGLRVGLGQRIIPEATGGAGAGIVDAATTAAAGGMAAREAMNAGTQMVIDMDDAGNGLASKFTLEGIRSLGNVFSYATSKWALGCVIIAVVLNRTYCYASTRRNLVLPWKIRVLLRISPIILLAVQARSLLQSIQCQTSPDFGMLRWGNASKTSDLLFTQNGGFLHELSQTLLFGASNEESCLAVSMIPPDYDEEVAKASPDGLMPKADLTGSLSLLWPLFKTFGFSQWVETISCAVQGRQVAAETGMTLFEHSLAFAEADSQIGSQLGAFGSFGTTKRVWANTTSHDEATQIAITRTMIMKKVNTAPEVLFVGFLSAMNHLTSHFLAIFNLQGKLRLLSTGFWGLSFMSAIVWSVWTFSIDDFENQSLLRFPTVCIVGFIPHVLVLLGILACGAIYGAALLLSALSPPAVEEGSADDQPTPTNTWSAFMRRLAFAHRNMQSNGTLMSSLRITMHMDFYTALLRTGFAVMTMASEAVYLNESRGVSVKQRTWLEEDRLRELETVGAQWLGPTFRIHDPDSGLADGLANNVGLVAAKDQPMDLLQKSSSGYAREMTAKKVPKLSRGREPAGMRNGIGATERSGRWVMALEFFIGINRLLLSWWASVALKLLGIAGIQSRPRWLLWLVKHPRSTQADAKPPDSSDPESLNFWLLSIDGELTLPKDENVDVEAEMRNRLRENQGYWNDTEEKKLDSNLYKWWLGGGWWGSDDHSGNFNPNEKELDEDMTSIVSFSTTEDEQDWISDDNDDGRRTPTQESPQFSRESTPFLDTPLNPADLAQLLHPKTPEQRAEAQALSAHLASDSIVTRSRYRNLLQRERAKVLTSTRERPENFTASSATGKLTLEEEAQILEHLIISRRNFHNATSSSSKPTSWAKGASGMGEGGPQCVVCQSSPRSIIVWPCRCLSLCDDCRVTLAMNNFDKCVCCRRDVASFSRIFVP</sequence>
<dbReference type="Pfam" id="PF01974">
    <property type="entry name" value="tRNA_int_endo"/>
    <property type="match status" value="1"/>
</dbReference>
<evidence type="ECO:0000256" key="1">
    <source>
        <dbReference type="ARBA" id="ARBA00008078"/>
    </source>
</evidence>
<name>A0A2J6THD4_9HELO</name>
<dbReference type="RefSeq" id="XP_024739305.1">
    <property type="nucleotide sequence ID" value="XM_024882783.1"/>
</dbReference>
<feature type="transmembrane region" description="Helical" evidence="10">
    <location>
        <begin position="705"/>
        <end position="725"/>
    </location>
</feature>
<evidence type="ECO:0000256" key="3">
    <source>
        <dbReference type="ARBA" id="ARBA00022694"/>
    </source>
</evidence>
<proteinExistence type="inferred from homology"/>
<dbReference type="InterPro" id="IPR013083">
    <property type="entry name" value="Znf_RING/FYVE/PHD"/>
</dbReference>
<comment type="function">
    <text evidence="6">Constitutes one of the two catalytic subunit of the tRNA-splicing endonuclease complex, a complex responsible for identification and cleavage of the splice sites in pre-tRNA. It cleaves pre-tRNA at the 5'- and 3'-splice sites to release the intron. The products are an intron and two tRNA half-molecules bearing 2',3'-cyclic phosphate and 5'-OH termini. There are no conserved sequences at the splice sites, but the intron is invariably located at the same site in the gene, placing the splice sites an invariant distance from the constant structural features of the tRNA body. It probably carries the active site for 3'-splice site cleavage.</text>
</comment>
<dbReference type="SUPFAM" id="SSF53032">
    <property type="entry name" value="tRNA-intron endonuclease catalytic domain-like"/>
    <property type="match status" value="1"/>
</dbReference>
<feature type="transmembrane region" description="Helical" evidence="10">
    <location>
        <begin position="737"/>
        <end position="755"/>
    </location>
</feature>
<dbReference type="GO" id="GO:0000213">
    <property type="term" value="F:tRNA-intron lyase activity"/>
    <property type="evidence" value="ECO:0007669"/>
    <property type="project" value="UniProtKB-EC"/>
</dbReference>
<dbReference type="PANTHER" id="PTHR22696">
    <property type="entry name" value="E3 UBIQUITIN-PROTEIN LIGASE RNF26"/>
    <property type="match status" value="1"/>
</dbReference>
<feature type="domain" description="tRNA intron endonuclease catalytic" evidence="11">
    <location>
        <begin position="217"/>
        <end position="290"/>
    </location>
</feature>
<evidence type="ECO:0000256" key="6">
    <source>
        <dbReference type="ARBA" id="ARBA00059865"/>
    </source>
</evidence>
<dbReference type="InParanoid" id="A0A2J6THD4"/>
<feature type="compositionally biased region" description="Acidic residues" evidence="9">
    <location>
        <begin position="1129"/>
        <end position="1141"/>
    </location>
</feature>
<dbReference type="Pfam" id="PF13920">
    <property type="entry name" value="zf-C3HC4_3"/>
    <property type="match status" value="1"/>
</dbReference>
<dbReference type="Gene3D" id="3.30.40.10">
    <property type="entry name" value="Zinc/RING finger domain, C3HC4 (zinc finger)"/>
    <property type="match status" value="1"/>
</dbReference>
<dbReference type="STRING" id="1095630.A0A2J6THD4"/>
<comment type="similarity">
    <text evidence="1">Belongs to the tRNA-intron endonuclease family.</text>
</comment>
<evidence type="ECO:0000313" key="13">
    <source>
        <dbReference type="EMBL" id="PMD62401.1"/>
    </source>
</evidence>
<dbReference type="GO" id="GO:0006511">
    <property type="term" value="P:ubiquitin-dependent protein catabolic process"/>
    <property type="evidence" value="ECO:0007669"/>
    <property type="project" value="TreeGrafter"/>
</dbReference>
<dbReference type="FunFam" id="3.40.1350.10:FF:000008">
    <property type="entry name" value="tRNA-splicing endonuclease subunit Sen34"/>
    <property type="match status" value="1"/>
</dbReference>
<evidence type="ECO:0000256" key="8">
    <source>
        <dbReference type="ARBA" id="ARBA00076724"/>
    </source>
</evidence>
<feature type="compositionally biased region" description="Acidic residues" evidence="9">
    <location>
        <begin position="145"/>
        <end position="159"/>
    </location>
</feature>
<dbReference type="InterPro" id="IPR006677">
    <property type="entry name" value="tRNA_intron_Endonuc_cat-like"/>
</dbReference>
<evidence type="ECO:0000256" key="10">
    <source>
        <dbReference type="SAM" id="Phobius"/>
    </source>
</evidence>
<dbReference type="Gene3D" id="3.40.1350.10">
    <property type="match status" value="1"/>
</dbReference>
<dbReference type="InterPro" id="IPR059049">
    <property type="entry name" value="TSEN34_N"/>
</dbReference>
<comment type="catalytic activity">
    <reaction evidence="5">
        <text>pretRNA = a 3'-half-tRNA molecule with a 5'-OH end + a 5'-half-tRNA molecule with a 2',3'-cyclic phosphate end + an intron with a 2',3'-cyclic phosphate and a 5'-hydroxyl terminus.</text>
        <dbReference type="EC" id="4.6.1.16"/>
    </reaction>
</comment>
<dbReference type="GO" id="GO:0003676">
    <property type="term" value="F:nucleic acid binding"/>
    <property type="evidence" value="ECO:0007669"/>
    <property type="project" value="InterPro"/>
</dbReference>
<dbReference type="GO" id="GO:0006388">
    <property type="term" value="P:tRNA splicing, via endonucleolytic cleavage and ligation"/>
    <property type="evidence" value="ECO:0007669"/>
    <property type="project" value="InterPro"/>
</dbReference>
<dbReference type="InterPro" id="IPR011856">
    <property type="entry name" value="tRNA_endonuc-like_dom_sf"/>
</dbReference>
<protein>
    <recommendedName>
        <fullName evidence="2">tRNA-intron lyase</fullName>
        <ecNumber evidence="2">4.6.1.16</ecNumber>
    </recommendedName>
    <alternativeName>
        <fullName evidence="7 8">tRNA-intron endonuclease SEN34</fullName>
    </alternativeName>
</protein>
<dbReference type="GeneID" id="36590860"/>
<keyword evidence="4" id="KW-0456">Lyase</keyword>
<dbReference type="PANTHER" id="PTHR22696:SF1">
    <property type="entry name" value="E3 UBIQUITIN-PROTEIN LIGASE RNF26"/>
    <property type="match status" value="1"/>
</dbReference>
<dbReference type="Proteomes" id="UP000235371">
    <property type="component" value="Unassembled WGS sequence"/>
</dbReference>
<evidence type="ECO:0000256" key="5">
    <source>
        <dbReference type="ARBA" id="ARBA00034031"/>
    </source>
</evidence>
<evidence type="ECO:0000259" key="12">
    <source>
        <dbReference type="Pfam" id="PF26577"/>
    </source>
</evidence>
<keyword evidence="3" id="KW-0819">tRNA processing</keyword>
<keyword evidence="10" id="KW-1133">Transmembrane helix</keyword>
<evidence type="ECO:0000256" key="2">
    <source>
        <dbReference type="ARBA" id="ARBA00012573"/>
    </source>
</evidence>
<evidence type="ECO:0000256" key="4">
    <source>
        <dbReference type="ARBA" id="ARBA00023239"/>
    </source>
</evidence>
<feature type="transmembrane region" description="Helical" evidence="10">
    <location>
        <begin position="775"/>
        <end position="798"/>
    </location>
</feature>
<keyword evidence="10" id="KW-0812">Transmembrane</keyword>
<keyword evidence="14" id="KW-1185">Reference proteome</keyword>
<feature type="region of interest" description="Disordered" evidence="9">
    <location>
        <begin position="187"/>
        <end position="208"/>
    </location>
</feature>
<evidence type="ECO:0000313" key="14">
    <source>
        <dbReference type="Proteomes" id="UP000235371"/>
    </source>
</evidence>
<dbReference type="EC" id="4.6.1.16" evidence="2"/>
<dbReference type="CDD" id="cd22363">
    <property type="entry name" value="tRNA-intron_lyase_C"/>
    <property type="match status" value="1"/>
</dbReference>
<gene>
    <name evidence="13" type="ORF">K444DRAFT_627339</name>
</gene>
<feature type="compositionally biased region" description="Basic and acidic residues" evidence="9">
    <location>
        <begin position="130"/>
        <end position="144"/>
    </location>
</feature>
<dbReference type="OrthoDB" id="66726at2759"/>
<feature type="domain" description="TSEN34 N-terminal" evidence="12">
    <location>
        <begin position="12"/>
        <end position="81"/>
    </location>
</feature>
<keyword evidence="10" id="KW-0472">Membrane</keyword>
<evidence type="ECO:0000259" key="11">
    <source>
        <dbReference type="Pfam" id="PF01974"/>
    </source>
</evidence>